<evidence type="ECO:0000256" key="4">
    <source>
        <dbReference type="ARBA" id="ARBA00022989"/>
    </source>
</evidence>
<keyword evidence="3 8" id="KW-0812">Transmembrane</keyword>
<gene>
    <name evidence="9" type="ORF">DCHRY22_LOCUS5820</name>
</gene>
<protein>
    <submittedName>
        <fullName evidence="9">(African queen) hypothetical protein</fullName>
    </submittedName>
</protein>
<evidence type="ECO:0000313" key="10">
    <source>
        <dbReference type="Proteomes" id="UP000789524"/>
    </source>
</evidence>
<keyword evidence="7" id="KW-0325">Glycoprotein</keyword>
<sequence length="444" mass="51150">MPHWNEHICDLDENVTMKNINTCINGSLDKNDEKFIFPSKHLDNLKLCKFNVGMATLFPYSEIEHKESLNTLDRLEENEIFGSDLEIMKIMAKKFNATLEMFYIKRSEENALLQKDYVKYLLNGSLDACAGGLYNIYGDVVAYSGIYTRQSVIWIYTVEREKRSWQALLRKTGGLYIFLIFLASYSIIWKLFCQFDGRAVSLSNTILYSFGALVGTTSLLDAMSLKQKILNLSYLILCLHLSSYISTQMYYYLTVENPPQTIKTIDELAISDRTPYLVPGKKYFLNNEKYIAFANTSRDCEDFLDCERSVLNNRGSTLILDGFLQPFQSLTAVKDESRIMRVDEDVLVIYHEMIMRKDSSMVNKFHNIIQSLFEADILFQYVDSAVPIDIEIYTGKVEAAAKEPKFFTMVPDKKPLISRRQSGEVENFREDDMNVAVETTTSKQ</sequence>
<dbReference type="PANTHER" id="PTHR42643">
    <property type="entry name" value="IONOTROPIC RECEPTOR 20A-RELATED"/>
    <property type="match status" value="1"/>
</dbReference>
<evidence type="ECO:0000256" key="5">
    <source>
        <dbReference type="ARBA" id="ARBA00023136"/>
    </source>
</evidence>
<dbReference type="InterPro" id="IPR052192">
    <property type="entry name" value="Insect_Ionotropic_Sensory_Rcpt"/>
</dbReference>
<keyword evidence="6" id="KW-0675">Receptor</keyword>
<feature type="transmembrane region" description="Helical" evidence="8">
    <location>
        <begin position="173"/>
        <end position="192"/>
    </location>
</feature>
<keyword evidence="10" id="KW-1185">Reference proteome</keyword>
<dbReference type="Proteomes" id="UP000789524">
    <property type="component" value="Unassembled WGS sequence"/>
</dbReference>
<keyword evidence="2" id="KW-1003">Cell membrane</keyword>
<dbReference type="SUPFAM" id="SSF53850">
    <property type="entry name" value="Periplasmic binding protein-like II"/>
    <property type="match status" value="1"/>
</dbReference>
<evidence type="ECO:0000256" key="8">
    <source>
        <dbReference type="SAM" id="Phobius"/>
    </source>
</evidence>
<accession>A0A8J2QKI2</accession>
<evidence type="ECO:0000256" key="7">
    <source>
        <dbReference type="ARBA" id="ARBA00023180"/>
    </source>
</evidence>
<reference evidence="9" key="1">
    <citation type="submission" date="2021-09" db="EMBL/GenBank/DDBJ databases">
        <authorList>
            <person name="Martin H S."/>
        </authorList>
    </citation>
    <scope>NUCLEOTIDE SEQUENCE</scope>
</reference>
<evidence type="ECO:0000256" key="6">
    <source>
        <dbReference type="ARBA" id="ARBA00023170"/>
    </source>
</evidence>
<dbReference type="PANTHER" id="PTHR42643:SF24">
    <property type="entry name" value="IONOTROPIC RECEPTOR 60A"/>
    <property type="match status" value="1"/>
</dbReference>
<keyword evidence="4 8" id="KW-1133">Transmembrane helix</keyword>
<evidence type="ECO:0000256" key="3">
    <source>
        <dbReference type="ARBA" id="ARBA00022692"/>
    </source>
</evidence>
<dbReference type="GO" id="GO:0005886">
    <property type="term" value="C:plasma membrane"/>
    <property type="evidence" value="ECO:0007669"/>
    <property type="project" value="UniProtKB-SubCell"/>
</dbReference>
<feature type="transmembrane region" description="Helical" evidence="8">
    <location>
        <begin position="198"/>
        <end position="220"/>
    </location>
</feature>
<evidence type="ECO:0000256" key="1">
    <source>
        <dbReference type="ARBA" id="ARBA00004651"/>
    </source>
</evidence>
<evidence type="ECO:0000313" key="9">
    <source>
        <dbReference type="EMBL" id="CAG9564889.1"/>
    </source>
</evidence>
<evidence type="ECO:0000256" key="2">
    <source>
        <dbReference type="ARBA" id="ARBA00022475"/>
    </source>
</evidence>
<keyword evidence="5 8" id="KW-0472">Membrane</keyword>
<feature type="transmembrane region" description="Helical" evidence="8">
    <location>
        <begin position="232"/>
        <end position="253"/>
    </location>
</feature>
<comment type="caution">
    <text evidence="9">The sequence shown here is derived from an EMBL/GenBank/DDBJ whole genome shotgun (WGS) entry which is preliminary data.</text>
</comment>
<dbReference type="EMBL" id="CAKASE010000052">
    <property type="protein sequence ID" value="CAG9564889.1"/>
    <property type="molecule type" value="Genomic_DNA"/>
</dbReference>
<proteinExistence type="predicted"/>
<dbReference type="OrthoDB" id="7486450at2759"/>
<organism evidence="9 10">
    <name type="scientific">Danaus chrysippus</name>
    <name type="common">African queen</name>
    <dbReference type="NCBI Taxonomy" id="151541"/>
    <lineage>
        <taxon>Eukaryota</taxon>
        <taxon>Metazoa</taxon>
        <taxon>Ecdysozoa</taxon>
        <taxon>Arthropoda</taxon>
        <taxon>Hexapoda</taxon>
        <taxon>Insecta</taxon>
        <taxon>Pterygota</taxon>
        <taxon>Neoptera</taxon>
        <taxon>Endopterygota</taxon>
        <taxon>Lepidoptera</taxon>
        <taxon>Glossata</taxon>
        <taxon>Ditrysia</taxon>
        <taxon>Papilionoidea</taxon>
        <taxon>Nymphalidae</taxon>
        <taxon>Danainae</taxon>
        <taxon>Danaini</taxon>
        <taxon>Danaina</taxon>
        <taxon>Danaus</taxon>
        <taxon>Anosia</taxon>
    </lineage>
</organism>
<name>A0A8J2QKI2_9NEOP</name>
<comment type="subcellular location">
    <subcellularLocation>
        <location evidence="1">Cell membrane</location>
        <topology evidence="1">Multi-pass membrane protein</topology>
    </subcellularLocation>
</comment>
<dbReference type="AlphaFoldDB" id="A0A8J2QKI2"/>